<dbReference type="GO" id="GO:0005634">
    <property type="term" value="C:nucleus"/>
    <property type="evidence" value="ECO:0007669"/>
    <property type="project" value="UniProtKB-SubCell"/>
</dbReference>
<feature type="domain" description="WWE" evidence="8">
    <location>
        <begin position="576"/>
        <end position="661"/>
    </location>
</feature>
<feature type="domain" description="WWE" evidence="8">
    <location>
        <begin position="492"/>
        <end position="573"/>
    </location>
</feature>
<feature type="non-terminal residue" evidence="9">
    <location>
        <position position="1"/>
    </location>
</feature>
<dbReference type="Pfam" id="PF00642">
    <property type="entry name" value="zf-CCCH"/>
    <property type="match status" value="1"/>
</dbReference>
<protein>
    <submittedName>
        <fullName evidence="9">Zinc finger CCCH-type antiviral protein 1</fullName>
    </submittedName>
</protein>
<reference evidence="9 10" key="1">
    <citation type="submission" date="2018-10" db="EMBL/GenBank/DDBJ databases">
        <title>Genome assembly for a Yunnan-Guizhou Plateau 3E fish, Anabarilius grahami (Regan), and its evolutionary and genetic applications.</title>
        <authorList>
            <person name="Jiang W."/>
        </authorList>
    </citation>
    <scope>NUCLEOTIDE SEQUENCE [LARGE SCALE GENOMIC DNA]</scope>
    <source>
        <strain evidence="9">AG-KIZ</strain>
        <tissue evidence="9">Muscle</tissue>
    </source>
</reference>
<dbReference type="SUPFAM" id="SSF117839">
    <property type="entry name" value="WWE domain"/>
    <property type="match status" value="4"/>
</dbReference>
<evidence type="ECO:0000256" key="1">
    <source>
        <dbReference type="ARBA" id="ARBA00004123"/>
    </source>
</evidence>
<feature type="region of interest" description="Disordered" evidence="6">
    <location>
        <begin position="1"/>
        <end position="34"/>
    </location>
</feature>
<dbReference type="PANTHER" id="PTHR45740:SF14">
    <property type="entry name" value="NOVEL PROTEIN"/>
    <property type="match status" value="1"/>
</dbReference>
<dbReference type="SMART" id="SM00678">
    <property type="entry name" value="WWE"/>
    <property type="match status" value="3"/>
</dbReference>
<comment type="caution">
    <text evidence="9">The sequence shown here is derived from an EMBL/GenBank/DDBJ whole genome shotgun (WGS) entry which is preliminary data.</text>
</comment>
<feature type="domain" description="WWE" evidence="8">
    <location>
        <begin position="164"/>
        <end position="249"/>
    </location>
</feature>
<dbReference type="InterPro" id="IPR000571">
    <property type="entry name" value="Znf_CCCH"/>
</dbReference>
<comment type="subcellular location">
    <subcellularLocation>
        <location evidence="1">Nucleus</location>
    </subcellularLocation>
</comment>
<dbReference type="GO" id="GO:0003950">
    <property type="term" value="F:NAD+ poly-ADP-ribosyltransferase activity"/>
    <property type="evidence" value="ECO:0007669"/>
    <property type="project" value="TreeGrafter"/>
</dbReference>
<dbReference type="GO" id="GO:1990404">
    <property type="term" value="F:NAD+-protein mono-ADP-ribosyltransferase activity"/>
    <property type="evidence" value="ECO:0007669"/>
    <property type="project" value="TreeGrafter"/>
</dbReference>
<dbReference type="GO" id="GO:0016567">
    <property type="term" value="P:protein ubiquitination"/>
    <property type="evidence" value="ECO:0007669"/>
    <property type="project" value="UniProtKB-UniPathway"/>
</dbReference>
<dbReference type="GO" id="GO:0008270">
    <property type="term" value="F:zinc ion binding"/>
    <property type="evidence" value="ECO:0007669"/>
    <property type="project" value="UniProtKB-KW"/>
</dbReference>
<dbReference type="InterPro" id="IPR037197">
    <property type="entry name" value="WWE_dom_sf"/>
</dbReference>
<dbReference type="Gene3D" id="4.10.1000.10">
    <property type="entry name" value="Zinc finger, CCCH-type"/>
    <property type="match status" value="1"/>
</dbReference>
<evidence type="ECO:0000256" key="3">
    <source>
        <dbReference type="ARBA" id="ARBA00023242"/>
    </source>
</evidence>
<dbReference type="EMBL" id="RJVU01022182">
    <property type="protein sequence ID" value="ROL50119.1"/>
    <property type="molecule type" value="Genomic_DNA"/>
</dbReference>
<dbReference type="InterPro" id="IPR004170">
    <property type="entry name" value="WWE_dom"/>
</dbReference>
<dbReference type="InterPro" id="IPR051712">
    <property type="entry name" value="ARTD-AVP"/>
</dbReference>
<feature type="zinc finger region" description="C3H1-type" evidence="5">
    <location>
        <begin position="37"/>
        <end position="64"/>
    </location>
</feature>
<dbReference type="PROSITE" id="PS50918">
    <property type="entry name" value="WWE"/>
    <property type="match status" value="4"/>
</dbReference>
<keyword evidence="3" id="KW-0539">Nucleus</keyword>
<dbReference type="Proteomes" id="UP000281406">
    <property type="component" value="Unassembled WGS sequence"/>
</dbReference>
<keyword evidence="5" id="KW-0862">Zinc</keyword>
<dbReference type="OrthoDB" id="24952at2759"/>
<keyword evidence="5" id="KW-0479">Metal-binding</keyword>
<evidence type="ECO:0000259" key="7">
    <source>
        <dbReference type="PROSITE" id="PS50103"/>
    </source>
</evidence>
<dbReference type="Gene3D" id="3.30.720.50">
    <property type="match status" value="5"/>
</dbReference>
<dbReference type="Pfam" id="PF02825">
    <property type="entry name" value="WWE"/>
    <property type="match status" value="4"/>
</dbReference>
<organism evidence="9 10">
    <name type="scientific">Anabarilius grahami</name>
    <name type="common">Kanglang fish</name>
    <name type="synonym">Barilius grahami</name>
    <dbReference type="NCBI Taxonomy" id="495550"/>
    <lineage>
        <taxon>Eukaryota</taxon>
        <taxon>Metazoa</taxon>
        <taxon>Chordata</taxon>
        <taxon>Craniata</taxon>
        <taxon>Vertebrata</taxon>
        <taxon>Euteleostomi</taxon>
        <taxon>Actinopterygii</taxon>
        <taxon>Neopterygii</taxon>
        <taxon>Teleostei</taxon>
        <taxon>Ostariophysi</taxon>
        <taxon>Cypriniformes</taxon>
        <taxon>Xenocyprididae</taxon>
        <taxon>Xenocypridinae</taxon>
        <taxon>Xenocypridinae incertae sedis</taxon>
        <taxon>Anabarilius</taxon>
    </lineage>
</organism>
<dbReference type="InterPro" id="IPR018123">
    <property type="entry name" value="WWE-dom_subgr"/>
</dbReference>
<evidence type="ECO:0000256" key="2">
    <source>
        <dbReference type="ARBA" id="ARBA00004906"/>
    </source>
</evidence>
<dbReference type="Pfam" id="PF23466">
    <property type="entry name" value="WWE_4"/>
    <property type="match status" value="2"/>
</dbReference>
<keyword evidence="10" id="KW-1185">Reference proteome</keyword>
<dbReference type="PANTHER" id="PTHR45740">
    <property type="entry name" value="POLY [ADP-RIBOSE] POLYMERASE"/>
    <property type="match status" value="1"/>
</dbReference>
<feature type="domain" description="C3H1-type" evidence="7">
    <location>
        <begin position="37"/>
        <end position="64"/>
    </location>
</feature>
<dbReference type="UniPathway" id="UPA00143"/>
<feature type="compositionally biased region" description="Low complexity" evidence="6">
    <location>
        <begin position="23"/>
        <end position="34"/>
    </location>
</feature>
<feature type="compositionally biased region" description="Low complexity" evidence="6">
    <location>
        <begin position="1"/>
        <end position="13"/>
    </location>
</feature>
<proteinExistence type="inferred from homology"/>
<sequence length="664" mass="75821">EGSNQSSESCSEFSDSDTDSEAATDSASDTEAAAQTSDKRNICMHYNRGNCRFGDKCRNEHICSYFLKGSCNYGAGCRLNHNLQSSSAGQRRQASRDSSADTNEECDGPYRWQLNFGKGWENISNDHILEAQYSLPNTKGIKIYNTRAGVISIDFTKMRVLQKKNIKVRRMNSKDTEWLWYYRGDHCWYQYGGKGKKSPIEGSKLETAYQSNQRGSVKFTIESAQYEISFKVDVVNTVQRFCVLRQHRKHASWRSREQSWPVLSLRSEWQHGPMVHPILAKSGGCSVSSADIERCYQQSQKTMNFTVNNDSYTLDFASNHFEWQLFNGQQWVSIANDFVIEAHYCQPGANGISIYLNMGAAHIDFDEMTVDGPLHNLSIRRNTLLSANQKQEVGWYYKDNHRWCEYGSQGFGGRASSIGSDFIEQQYNSNPRGSVQFTAGSMTYSVDFNAMTQMNLSTYMSRKVRRRPKFNAIVTHNNSTTMHQNSSPILATPSADPTNSSSQYIWEFMGDEGIWTEYQKPGCSLDSAEIERLYQLNPQCQVSFTVRRFSYTLYFGGMYQVNNKYGTKRAVRRVANGIQQTNSALSQARWQFKDMDGKWKDYSKGGSRGHCSVSSQDIEAEYQQDSTGTMSFRAGRFTYELDFSDMTQTNQSTDTRRPVRRLQQ</sequence>
<name>A0A3N0YV93_ANAGA</name>
<comment type="pathway">
    <text evidence="2">Protein modification; protein ubiquitination.</text>
</comment>
<keyword evidence="5" id="KW-0863">Zinc-finger</keyword>
<evidence type="ECO:0000256" key="6">
    <source>
        <dbReference type="SAM" id="MobiDB-lite"/>
    </source>
</evidence>
<evidence type="ECO:0000256" key="4">
    <source>
        <dbReference type="ARBA" id="ARBA00024347"/>
    </source>
</evidence>
<evidence type="ECO:0000313" key="10">
    <source>
        <dbReference type="Proteomes" id="UP000281406"/>
    </source>
</evidence>
<gene>
    <name evidence="9" type="ORF">DPX16_15160</name>
</gene>
<dbReference type="SMART" id="SM00356">
    <property type="entry name" value="ZnF_C3H1"/>
    <property type="match status" value="2"/>
</dbReference>
<feature type="region of interest" description="Disordered" evidence="6">
    <location>
        <begin position="86"/>
        <end position="106"/>
    </location>
</feature>
<evidence type="ECO:0000313" key="9">
    <source>
        <dbReference type="EMBL" id="ROL50119.1"/>
    </source>
</evidence>
<dbReference type="AlphaFoldDB" id="A0A3N0YV93"/>
<evidence type="ECO:0000256" key="5">
    <source>
        <dbReference type="PROSITE-ProRule" id="PRU00723"/>
    </source>
</evidence>
<comment type="similarity">
    <text evidence="4">Belongs to the ARTD/PARP family.</text>
</comment>
<feature type="domain" description="WWE" evidence="8">
    <location>
        <begin position="378"/>
        <end position="466"/>
    </location>
</feature>
<evidence type="ECO:0000259" key="8">
    <source>
        <dbReference type="PROSITE" id="PS50918"/>
    </source>
</evidence>
<accession>A0A3N0YV93</accession>
<dbReference type="PROSITE" id="PS50103">
    <property type="entry name" value="ZF_C3H1"/>
    <property type="match status" value="1"/>
</dbReference>